<dbReference type="Gene3D" id="3.30.1360.120">
    <property type="entry name" value="Probable tRNA modification gtpase trme, domain 1"/>
    <property type="match status" value="1"/>
</dbReference>
<dbReference type="GO" id="GO:0005739">
    <property type="term" value="C:mitochondrion"/>
    <property type="evidence" value="ECO:0007669"/>
    <property type="project" value="UniProtKB-SubCell"/>
</dbReference>
<dbReference type="EMBL" id="JAMWBK010000009">
    <property type="protein sequence ID" value="KAJ8902134.1"/>
    <property type="molecule type" value="Genomic_DNA"/>
</dbReference>
<dbReference type="InterPro" id="IPR027266">
    <property type="entry name" value="TrmE/GcvT-like"/>
</dbReference>
<dbReference type="GO" id="GO:0016226">
    <property type="term" value="P:iron-sulfur cluster assembly"/>
    <property type="evidence" value="ECO:0007669"/>
    <property type="project" value="TreeGrafter"/>
</dbReference>
<dbReference type="InterPro" id="IPR006222">
    <property type="entry name" value="GCVT_N"/>
</dbReference>
<name>A0AAV8UI26_9RHOD</name>
<protein>
    <recommendedName>
        <fullName evidence="4">GCVT N-terminal domain-containing protein</fullName>
    </recommendedName>
</protein>
<dbReference type="AlphaFoldDB" id="A0AAV8UI26"/>
<evidence type="ECO:0000313" key="6">
    <source>
        <dbReference type="Proteomes" id="UP001157974"/>
    </source>
</evidence>
<comment type="subcellular location">
    <subcellularLocation>
        <location evidence="1">Mitochondrion</location>
    </subcellularLocation>
</comment>
<dbReference type="PANTHER" id="PTHR22602:SF0">
    <property type="entry name" value="TRANSFERASE CAF17, MITOCHONDRIAL-RELATED"/>
    <property type="match status" value="1"/>
</dbReference>
<dbReference type="PANTHER" id="PTHR22602">
    <property type="entry name" value="TRANSFERASE CAF17, MITOCHONDRIAL-RELATED"/>
    <property type="match status" value="1"/>
</dbReference>
<dbReference type="SUPFAM" id="SSF101790">
    <property type="entry name" value="Aminomethyltransferase beta-barrel domain"/>
    <property type="match status" value="1"/>
</dbReference>
<dbReference type="Pfam" id="PF01571">
    <property type="entry name" value="GCV_T"/>
    <property type="match status" value="1"/>
</dbReference>
<evidence type="ECO:0000313" key="5">
    <source>
        <dbReference type="EMBL" id="KAJ8902134.1"/>
    </source>
</evidence>
<evidence type="ECO:0000259" key="4">
    <source>
        <dbReference type="Pfam" id="PF01571"/>
    </source>
</evidence>
<dbReference type="NCBIfam" id="TIGR03317">
    <property type="entry name" value="ygfZ_signature"/>
    <property type="match status" value="1"/>
</dbReference>
<dbReference type="Proteomes" id="UP001157974">
    <property type="component" value="Unassembled WGS sequence"/>
</dbReference>
<evidence type="ECO:0000256" key="3">
    <source>
        <dbReference type="ARBA" id="ARBA00023128"/>
    </source>
</evidence>
<keyword evidence="2" id="KW-0809">Transit peptide</keyword>
<keyword evidence="3" id="KW-0496">Mitochondrion</keyword>
<dbReference type="InterPro" id="IPR017703">
    <property type="entry name" value="YgfZ/GCV_T_CS"/>
</dbReference>
<dbReference type="SUPFAM" id="SSF103025">
    <property type="entry name" value="Folate-binding domain"/>
    <property type="match status" value="1"/>
</dbReference>
<sequence>MGSDVTTQNAVFEDSNPGFIEISGADRVRFLHNLSTNNIEALKPGQTQLTTVTNQTGRTLELLTVLAGEDSLSLLFSGESADSLYSLFDMYIFPRDKVAIDNRSDKLSAISVFGDLSILSDQDVLTPERGCFTQTQIDDTSVTIIHGSGLTLDGFTVLAEKDQARKIVSFLTKSGFGNEINENEWDLRRILDGRPLVGKELTEDFNPLEAGLWKTVSFIKGCYIGQETIAKLKTYDGVKQNLYGVEFSEPVPVGEKLFAGDNRAGVVTSCIAADDGKGIGLAYIRRKFGGAGLQVQAQNGVKGVVQEIPFATRTVEECADPVPN</sequence>
<gene>
    <name evidence="5" type="ORF">NDN08_006542</name>
</gene>
<evidence type="ECO:0000256" key="1">
    <source>
        <dbReference type="ARBA" id="ARBA00004173"/>
    </source>
</evidence>
<accession>A0AAV8UI26</accession>
<dbReference type="PIRSF" id="PIRSF006487">
    <property type="entry name" value="GcvT"/>
    <property type="match status" value="1"/>
</dbReference>
<reference evidence="5 6" key="1">
    <citation type="journal article" date="2023" name="Nat. Commun.">
        <title>Origin of minicircular mitochondrial genomes in red algae.</title>
        <authorList>
            <person name="Lee Y."/>
            <person name="Cho C.H."/>
            <person name="Lee Y.M."/>
            <person name="Park S.I."/>
            <person name="Yang J.H."/>
            <person name="West J.A."/>
            <person name="Bhattacharya D."/>
            <person name="Yoon H.S."/>
        </authorList>
    </citation>
    <scope>NUCLEOTIDE SEQUENCE [LARGE SCALE GENOMIC DNA]</scope>
    <source>
        <strain evidence="5 6">CCMP1338</strain>
        <tissue evidence="5">Whole cell</tissue>
    </source>
</reference>
<comment type="caution">
    <text evidence="5">The sequence shown here is derived from an EMBL/GenBank/DDBJ whole genome shotgun (WGS) entry which is preliminary data.</text>
</comment>
<dbReference type="InterPro" id="IPR045179">
    <property type="entry name" value="YgfZ/GcvT"/>
</dbReference>
<dbReference type="InterPro" id="IPR029043">
    <property type="entry name" value="GcvT/YgfZ_C"/>
</dbReference>
<feature type="domain" description="GCVT N-terminal" evidence="4">
    <location>
        <begin position="5"/>
        <end position="218"/>
    </location>
</feature>
<evidence type="ECO:0000256" key="2">
    <source>
        <dbReference type="ARBA" id="ARBA00022946"/>
    </source>
</evidence>
<organism evidence="5 6">
    <name type="scientific">Rhodosorus marinus</name>
    <dbReference type="NCBI Taxonomy" id="101924"/>
    <lineage>
        <taxon>Eukaryota</taxon>
        <taxon>Rhodophyta</taxon>
        <taxon>Stylonematophyceae</taxon>
        <taxon>Stylonematales</taxon>
        <taxon>Stylonemataceae</taxon>
        <taxon>Rhodosorus</taxon>
    </lineage>
</organism>
<keyword evidence="6" id="KW-1185">Reference proteome</keyword>
<proteinExistence type="predicted"/>